<dbReference type="PANTHER" id="PTHR14145">
    <property type="entry name" value="26S PROTESOME SUBUNIT 6"/>
    <property type="match status" value="1"/>
</dbReference>
<accession>A0A250X6H3</accession>
<dbReference type="Proteomes" id="UP000232323">
    <property type="component" value="Unassembled WGS sequence"/>
</dbReference>
<evidence type="ECO:0000256" key="4">
    <source>
        <dbReference type="ARBA" id="ARBA00022490"/>
    </source>
</evidence>
<gene>
    <name evidence="8" type="ORF">CEUSTIGMA_g6105.t1</name>
</gene>
<comment type="caution">
    <text evidence="8">The sequence shown here is derived from an EMBL/GenBank/DDBJ whole genome shotgun (WGS) entry which is preliminary data.</text>
</comment>
<dbReference type="AlphaFoldDB" id="A0A250X6H3"/>
<reference evidence="8 9" key="1">
    <citation type="submission" date="2017-08" db="EMBL/GenBank/DDBJ databases">
        <title>Acidophilic green algal genome provides insights into adaptation to an acidic environment.</title>
        <authorList>
            <person name="Hirooka S."/>
            <person name="Hirose Y."/>
            <person name="Kanesaki Y."/>
            <person name="Higuchi S."/>
            <person name="Fujiwara T."/>
            <person name="Onuma R."/>
            <person name="Era A."/>
            <person name="Ohbayashi R."/>
            <person name="Uzuka A."/>
            <person name="Nozaki H."/>
            <person name="Yoshikawa H."/>
            <person name="Miyagishima S.Y."/>
        </authorList>
    </citation>
    <scope>NUCLEOTIDE SEQUENCE [LARGE SCALE GENOMIC DNA]</scope>
    <source>
        <strain evidence="8 9">NIES-2499</strain>
    </source>
</reference>
<keyword evidence="4" id="KW-0963">Cytoplasm</keyword>
<dbReference type="Pfam" id="PF10602">
    <property type="entry name" value="RPN7"/>
    <property type="match status" value="1"/>
</dbReference>
<sequence>MEVESAINKYEARPAVAFDLEAYVSAYTGHSRADRLLYIVEHSKGKELELEALKIAHNDVKKTENTPRYDHIVKMIDGRLGDDYKLDSAWVEAVDRKCLARQEKLEQELTGSKTNLIKESIRMGHNDLGDLLYERGDLQGAFKCFVRSRDYCTTSRHVVSMCLSSIRVAVEMANWMHVQNYVAKAEQSPDVGTDPVVMGKIRAAAGLSFLQTKKYKQAAKKFVEVNPELGTSYNDVLAPQDVAVYGGLCALATFNRTELQSQVITNIGFKEFIELVPELRDTIRDFYHSRYAACLRALEVLRPSLTLDLHLGAHVTSLYDQIRERAVMQYVSPFMSVDLNAMAVAFNTSVGALEKEVAGLIMDSKVQARIDSHRKILFARHADVRGQTYAHVLNEGEAYLRESKAMLLRANLLQHDLIQRPPRTGGGGRKGEVALNLGGVMEKPGSMMRMPGWIDS</sequence>
<dbReference type="STRING" id="1157962.A0A250X6H3"/>
<evidence type="ECO:0000313" key="8">
    <source>
        <dbReference type="EMBL" id="GAX78667.1"/>
    </source>
</evidence>
<feature type="domain" description="PCI" evidence="7">
    <location>
        <begin position="214"/>
        <end position="384"/>
    </location>
</feature>
<dbReference type="GO" id="GO:0005737">
    <property type="term" value="C:cytoplasm"/>
    <property type="evidence" value="ECO:0007669"/>
    <property type="project" value="UniProtKB-SubCell"/>
</dbReference>
<organism evidence="8 9">
    <name type="scientific">Chlamydomonas eustigma</name>
    <dbReference type="NCBI Taxonomy" id="1157962"/>
    <lineage>
        <taxon>Eukaryota</taxon>
        <taxon>Viridiplantae</taxon>
        <taxon>Chlorophyta</taxon>
        <taxon>core chlorophytes</taxon>
        <taxon>Chlorophyceae</taxon>
        <taxon>CS clade</taxon>
        <taxon>Chlamydomonadales</taxon>
        <taxon>Chlamydomonadaceae</taxon>
        <taxon>Chlamydomonas</taxon>
    </lineage>
</organism>
<name>A0A250X6H3_9CHLO</name>
<dbReference type="Pfam" id="PF01399">
    <property type="entry name" value="PCI"/>
    <property type="match status" value="1"/>
</dbReference>
<dbReference type="InterPro" id="IPR019585">
    <property type="entry name" value="Rpn7/CSN1"/>
</dbReference>
<evidence type="ECO:0000256" key="5">
    <source>
        <dbReference type="ARBA" id="ARBA00022790"/>
    </source>
</evidence>
<proteinExistence type="inferred from homology"/>
<evidence type="ECO:0000259" key="7">
    <source>
        <dbReference type="PROSITE" id="PS50250"/>
    </source>
</evidence>
<comment type="similarity">
    <text evidence="3">Belongs to the CSN1 family.</text>
</comment>
<evidence type="ECO:0000256" key="3">
    <source>
        <dbReference type="ARBA" id="ARBA00008793"/>
    </source>
</evidence>
<protein>
    <recommendedName>
        <fullName evidence="7">PCI domain-containing protein</fullName>
    </recommendedName>
</protein>
<dbReference type="InterPro" id="IPR036390">
    <property type="entry name" value="WH_DNA-bd_sf"/>
</dbReference>
<evidence type="ECO:0000256" key="1">
    <source>
        <dbReference type="ARBA" id="ARBA00004123"/>
    </source>
</evidence>
<evidence type="ECO:0000256" key="6">
    <source>
        <dbReference type="ARBA" id="ARBA00023242"/>
    </source>
</evidence>
<dbReference type="PANTHER" id="PTHR14145:SF2">
    <property type="entry name" value="COP9 SIGNALOSOME COMPLEX SUBUNIT 1"/>
    <property type="match status" value="1"/>
</dbReference>
<dbReference type="InterPro" id="IPR000717">
    <property type="entry name" value="PCI_dom"/>
</dbReference>
<dbReference type="EMBL" id="BEGY01000034">
    <property type="protein sequence ID" value="GAX78667.1"/>
    <property type="molecule type" value="Genomic_DNA"/>
</dbReference>
<dbReference type="Gene3D" id="1.25.40.570">
    <property type="match status" value="1"/>
</dbReference>
<evidence type="ECO:0000256" key="2">
    <source>
        <dbReference type="ARBA" id="ARBA00004496"/>
    </source>
</evidence>
<keyword evidence="5" id="KW-0736">Signalosome</keyword>
<dbReference type="SMART" id="SM00088">
    <property type="entry name" value="PINT"/>
    <property type="match status" value="1"/>
</dbReference>
<dbReference type="GO" id="GO:0008180">
    <property type="term" value="C:COP9 signalosome"/>
    <property type="evidence" value="ECO:0007669"/>
    <property type="project" value="UniProtKB-KW"/>
</dbReference>
<dbReference type="SUPFAM" id="SSF46785">
    <property type="entry name" value="Winged helix' DNA-binding domain"/>
    <property type="match status" value="1"/>
</dbReference>
<keyword evidence="9" id="KW-1185">Reference proteome</keyword>
<comment type="subcellular location">
    <subcellularLocation>
        <location evidence="2">Cytoplasm</location>
    </subcellularLocation>
    <subcellularLocation>
        <location evidence="1">Nucleus</location>
    </subcellularLocation>
</comment>
<dbReference type="InterPro" id="IPR045135">
    <property type="entry name" value="Rpn7_N"/>
</dbReference>
<dbReference type="OrthoDB" id="422427at2759"/>
<evidence type="ECO:0000313" key="9">
    <source>
        <dbReference type="Proteomes" id="UP000232323"/>
    </source>
</evidence>
<keyword evidence="6" id="KW-0539">Nucleus</keyword>
<dbReference type="PROSITE" id="PS50250">
    <property type="entry name" value="PCI"/>
    <property type="match status" value="1"/>
</dbReference>